<keyword evidence="2" id="KW-1185">Reference proteome</keyword>
<dbReference type="EMBL" id="BAAAJX010000002">
    <property type="protein sequence ID" value="GAA1492086.1"/>
    <property type="molecule type" value="Genomic_DNA"/>
</dbReference>
<reference evidence="2" key="1">
    <citation type="journal article" date="2019" name="Int. J. Syst. Evol. Microbiol.">
        <title>The Global Catalogue of Microorganisms (GCM) 10K type strain sequencing project: providing services to taxonomists for standard genome sequencing and annotation.</title>
        <authorList>
            <consortium name="The Broad Institute Genomics Platform"/>
            <consortium name="The Broad Institute Genome Sequencing Center for Infectious Disease"/>
            <person name="Wu L."/>
            <person name="Ma J."/>
        </authorList>
    </citation>
    <scope>NUCLEOTIDE SEQUENCE [LARGE SCALE GENOMIC DNA]</scope>
    <source>
        <strain evidence="2">JCM 12140</strain>
    </source>
</reference>
<organism evidence="1 2">
    <name type="scientific">Curtobacterium herbarum</name>
    <dbReference type="NCBI Taxonomy" id="150122"/>
    <lineage>
        <taxon>Bacteria</taxon>
        <taxon>Bacillati</taxon>
        <taxon>Actinomycetota</taxon>
        <taxon>Actinomycetes</taxon>
        <taxon>Micrococcales</taxon>
        <taxon>Microbacteriaceae</taxon>
        <taxon>Curtobacterium</taxon>
    </lineage>
</organism>
<comment type="caution">
    <text evidence="1">The sequence shown here is derived from an EMBL/GenBank/DDBJ whole genome shotgun (WGS) entry which is preliminary data.</text>
</comment>
<dbReference type="RefSeq" id="WP_204609018.1">
    <property type="nucleotide sequence ID" value="NZ_BAAAJX010000002.1"/>
</dbReference>
<protein>
    <submittedName>
        <fullName evidence="1">Uncharacterized protein</fullName>
    </submittedName>
</protein>
<gene>
    <name evidence="1" type="ORF">GCM10009627_04320</name>
</gene>
<name>A0ABP4JZZ4_9MICO</name>
<sequence length="95" mass="10328">MTTNERTIITGTAIAAPIVSPDRIAEFPVREDRSQREYLVRMPVDDLGLFLTPGVRVAVDGEAGWVVPGRSWRGEASRTILQARAVQAPELALAA</sequence>
<dbReference type="Proteomes" id="UP001501742">
    <property type="component" value="Unassembled WGS sequence"/>
</dbReference>
<accession>A0ABP4JZZ4</accession>
<evidence type="ECO:0000313" key="2">
    <source>
        <dbReference type="Proteomes" id="UP001501742"/>
    </source>
</evidence>
<proteinExistence type="predicted"/>
<evidence type="ECO:0000313" key="1">
    <source>
        <dbReference type="EMBL" id="GAA1492086.1"/>
    </source>
</evidence>